<evidence type="ECO:0000256" key="2">
    <source>
        <dbReference type="SAM" id="Phobius"/>
    </source>
</evidence>
<keyword evidence="2" id="KW-1133">Transmembrane helix</keyword>
<keyword evidence="2" id="KW-0472">Membrane</keyword>
<evidence type="ECO:0000256" key="1">
    <source>
        <dbReference type="SAM" id="MobiDB-lite"/>
    </source>
</evidence>
<reference evidence="3" key="1">
    <citation type="submission" date="2023-01" db="EMBL/GenBank/DDBJ databases">
        <title>The growth and conidiation of Purpureocillium lavendulum are regulated by nitrogen source and histone H3K14 acetylation.</title>
        <authorList>
            <person name="Tang P."/>
            <person name="Han J."/>
            <person name="Zhang C."/>
            <person name="Tang P."/>
            <person name="Qi F."/>
            <person name="Zhang K."/>
            <person name="Liang L."/>
        </authorList>
    </citation>
    <scope>NUCLEOTIDE SEQUENCE</scope>
    <source>
        <strain evidence="3">YMF1.00683</strain>
    </source>
</reference>
<comment type="caution">
    <text evidence="3">The sequence shown here is derived from an EMBL/GenBank/DDBJ whole genome shotgun (WGS) entry which is preliminary data.</text>
</comment>
<organism evidence="3 4">
    <name type="scientific">Purpureocillium lavendulum</name>
    <dbReference type="NCBI Taxonomy" id="1247861"/>
    <lineage>
        <taxon>Eukaryota</taxon>
        <taxon>Fungi</taxon>
        <taxon>Dikarya</taxon>
        <taxon>Ascomycota</taxon>
        <taxon>Pezizomycotina</taxon>
        <taxon>Sordariomycetes</taxon>
        <taxon>Hypocreomycetidae</taxon>
        <taxon>Hypocreales</taxon>
        <taxon>Ophiocordycipitaceae</taxon>
        <taxon>Purpureocillium</taxon>
    </lineage>
</organism>
<dbReference type="EMBL" id="JAQHRD010000002">
    <property type="protein sequence ID" value="KAJ6444291.1"/>
    <property type="molecule type" value="Genomic_DNA"/>
</dbReference>
<gene>
    <name evidence="3" type="ORF">O9K51_02685</name>
</gene>
<feature type="compositionally biased region" description="Gly residues" evidence="1">
    <location>
        <begin position="124"/>
        <end position="135"/>
    </location>
</feature>
<dbReference type="Proteomes" id="UP001163105">
    <property type="component" value="Unassembled WGS sequence"/>
</dbReference>
<proteinExistence type="predicted"/>
<protein>
    <submittedName>
        <fullName evidence="3">Uncharacterized protein</fullName>
    </submittedName>
</protein>
<evidence type="ECO:0000313" key="4">
    <source>
        <dbReference type="Proteomes" id="UP001163105"/>
    </source>
</evidence>
<feature type="transmembrane region" description="Helical" evidence="2">
    <location>
        <begin position="34"/>
        <end position="56"/>
    </location>
</feature>
<feature type="region of interest" description="Disordered" evidence="1">
    <location>
        <begin position="101"/>
        <end position="163"/>
    </location>
</feature>
<sequence>MATYVSDPRVAGLTPSSAAPILSRRLQWLYVNNVAIAFAALLGVSTALPNVAADWYNGKKLHWATRQAKKECSRDPNLGSVVVDHKTWTCSGFAKGGTVVPQPNVNGAPQPNPGMPVPPTGAMPPGGAGGFGGAAGTPPAGGMPAGGVPPPAGPGPDPNAMPM</sequence>
<accession>A0AB34G096</accession>
<feature type="compositionally biased region" description="Pro residues" evidence="1">
    <location>
        <begin position="110"/>
        <end position="122"/>
    </location>
</feature>
<evidence type="ECO:0000313" key="3">
    <source>
        <dbReference type="EMBL" id="KAJ6444291.1"/>
    </source>
</evidence>
<keyword evidence="4" id="KW-1185">Reference proteome</keyword>
<name>A0AB34G096_9HYPO</name>
<dbReference type="AlphaFoldDB" id="A0AB34G096"/>
<feature type="compositionally biased region" description="Pro residues" evidence="1">
    <location>
        <begin position="147"/>
        <end position="163"/>
    </location>
</feature>
<keyword evidence="2" id="KW-0812">Transmembrane</keyword>